<reference evidence="4 5" key="1">
    <citation type="journal article" date="2014" name="Genome Announc.">
        <title>Genome sequence of the basidiomycetous fungus Pseudozyma aphidis DSM70725, an efficient producer of biosurfactant mannosylerythritol lipids.</title>
        <authorList>
            <person name="Lorenz S."/>
            <person name="Guenther M."/>
            <person name="Grumaz C."/>
            <person name="Rupp S."/>
            <person name="Zibek S."/>
            <person name="Sohn K."/>
        </authorList>
    </citation>
    <scope>NUCLEOTIDE SEQUENCE [LARGE SCALE GENOMIC DNA]</scope>
    <source>
        <strain evidence="5">ATCC 32657 / CBS 517.83 / DSM 70725 / JCM 10318 / NBRC 10182 / NRRL Y-7954 / St-0401</strain>
    </source>
</reference>
<dbReference type="Pfam" id="PF04438">
    <property type="entry name" value="zf-HIT"/>
    <property type="match status" value="1"/>
</dbReference>
<dbReference type="PANTHER" id="PTHR15555">
    <property type="entry name" value="ZINC FINGER HIT DOMAIN CONTAINING PROTEIN 2 PROTEIN FON -RELATED"/>
    <property type="match status" value="1"/>
</dbReference>
<dbReference type="CDD" id="cd23024">
    <property type="entry name" value="zf-HIT_ZNHIT2-3"/>
    <property type="match status" value="1"/>
</dbReference>
<dbReference type="PROSITE" id="PS51083">
    <property type="entry name" value="ZF_HIT"/>
    <property type="match status" value="1"/>
</dbReference>
<protein>
    <recommendedName>
        <fullName evidence="3">HIT-type domain-containing protein</fullName>
    </recommendedName>
</protein>
<dbReference type="SUPFAM" id="SSF144232">
    <property type="entry name" value="HIT/MYND zinc finger-like"/>
    <property type="match status" value="1"/>
</dbReference>
<feature type="domain" description="HIT-type" evidence="3">
    <location>
        <begin position="38"/>
        <end position="71"/>
    </location>
</feature>
<dbReference type="InterPro" id="IPR007529">
    <property type="entry name" value="Znf_HIT"/>
</dbReference>
<gene>
    <name evidence="4" type="ORF">PaG_05745</name>
</gene>
<dbReference type="InterPro" id="IPR039646">
    <property type="entry name" value="ZNHIT2"/>
</dbReference>
<feature type="compositionally biased region" description="Acidic residues" evidence="2">
    <location>
        <begin position="123"/>
        <end position="133"/>
    </location>
</feature>
<dbReference type="OrthoDB" id="18412at2759"/>
<keyword evidence="1" id="KW-0862">Zinc</keyword>
<feature type="region of interest" description="Disordered" evidence="2">
    <location>
        <begin position="177"/>
        <end position="223"/>
    </location>
</feature>
<evidence type="ECO:0000313" key="5">
    <source>
        <dbReference type="Proteomes" id="UP000019462"/>
    </source>
</evidence>
<dbReference type="EMBL" id="AWNI01000038">
    <property type="protein sequence ID" value="ETS60203.1"/>
    <property type="molecule type" value="Genomic_DNA"/>
</dbReference>
<feature type="compositionally biased region" description="Pro residues" evidence="2">
    <location>
        <begin position="339"/>
        <end position="355"/>
    </location>
</feature>
<dbReference type="AlphaFoldDB" id="W3VEX4"/>
<evidence type="ECO:0000256" key="1">
    <source>
        <dbReference type="PROSITE-ProRule" id="PRU00453"/>
    </source>
</evidence>
<proteinExistence type="predicted"/>
<dbReference type="PANTHER" id="PTHR15555:SF0">
    <property type="entry name" value="ZINC FINGER HIT DOMAIN-CONTAINING PROTEIN 2"/>
    <property type="match status" value="1"/>
</dbReference>
<keyword evidence="1" id="KW-0863">Zinc-finger</keyword>
<feature type="compositionally biased region" description="Low complexity" evidence="2">
    <location>
        <begin position="210"/>
        <end position="223"/>
    </location>
</feature>
<dbReference type="HOGENOM" id="CLU_454295_0_0_1"/>
<dbReference type="GO" id="GO:0008270">
    <property type="term" value="F:zinc ion binding"/>
    <property type="evidence" value="ECO:0007669"/>
    <property type="project" value="UniProtKB-UniRule"/>
</dbReference>
<evidence type="ECO:0000256" key="2">
    <source>
        <dbReference type="SAM" id="MobiDB-lite"/>
    </source>
</evidence>
<sequence length="613" mass="66892">MSLSDLFNVSRAVRRDKAREQDLLPTPTSARGISARLCNICYTTAASYTCPKCNIPYCSLACFRSSEHEQCSAAFSSVAVRGASESLASETNDGDRRKVFDMLHRLQADETSARESHLRDSDSESEDTEAEAEDALRQAAVTSEQVEAASTDELLAMLTEKQKVKFLNAMKSQQSATKLMRHLDQKAARHTSASSSRESEGAVTLPRLEAQPPQASARQSSSYQATPWFKKPDAFIDFTGRSEEQVSSFVDTLTKLAAAKPSGSTATNARPALDLRYNLCAVLMTYAYVLRHLDTTNLSELTRPHKDPTIPATSDTDRLRSIIPPVFQDTFGDMDDDGPPPLEPDIPEPAPPAPSIPTSTSPRLPHQSVSPPSLDDVHTAHAALDKLRTLAPFLFSHTARGGSSPPHDKSTTVLPTLEDASLWILSHLSLDTEVGPGGADALALQLLEDLASILAIERLVPSLDSGDPVEPRHWLVSRFTALQPETAFSIAQSPSLLSAVADLYFFLDALASDGRDRLEPSVQKSLKLTQRKLCFYLSNALFRKQKSSEPTTRDLQQELQYALELTRRRIDATRDAEKLTSALSLMGSDGAATTSDIRLPVRDGSSSPVNTRI</sequence>
<comment type="caution">
    <text evidence="4">The sequence shown here is derived from an EMBL/GenBank/DDBJ whole genome shotgun (WGS) entry which is preliminary data.</text>
</comment>
<keyword evidence="1" id="KW-0479">Metal-binding</keyword>
<feature type="region of interest" description="Disordered" evidence="2">
    <location>
        <begin position="329"/>
        <end position="375"/>
    </location>
</feature>
<feature type="compositionally biased region" description="Basic and acidic residues" evidence="2">
    <location>
        <begin position="109"/>
        <end position="122"/>
    </location>
</feature>
<organism evidence="4 5">
    <name type="scientific">Moesziomyces aphidis</name>
    <name type="common">Pseudozyma aphidis</name>
    <dbReference type="NCBI Taxonomy" id="84754"/>
    <lineage>
        <taxon>Eukaryota</taxon>
        <taxon>Fungi</taxon>
        <taxon>Dikarya</taxon>
        <taxon>Basidiomycota</taxon>
        <taxon>Ustilaginomycotina</taxon>
        <taxon>Ustilaginomycetes</taxon>
        <taxon>Ustilaginales</taxon>
        <taxon>Ustilaginaceae</taxon>
        <taxon>Moesziomyces</taxon>
    </lineage>
</organism>
<name>W3VEX4_MOEAP</name>
<dbReference type="Proteomes" id="UP000019462">
    <property type="component" value="Unassembled WGS sequence"/>
</dbReference>
<evidence type="ECO:0000313" key="4">
    <source>
        <dbReference type="EMBL" id="ETS60203.1"/>
    </source>
</evidence>
<evidence type="ECO:0000259" key="3">
    <source>
        <dbReference type="PROSITE" id="PS51083"/>
    </source>
</evidence>
<keyword evidence="5" id="KW-1185">Reference proteome</keyword>
<feature type="region of interest" description="Disordered" evidence="2">
    <location>
        <begin position="109"/>
        <end position="137"/>
    </location>
</feature>
<accession>W3VEX4</accession>
<dbReference type="Gene3D" id="3.30.60.190">
    <property type="match status" value="1"/>
</dbReference>